<evidence type="ECO:0000256" key="1">
    <source>
        <dbReference type="SAM" id="MobiDB-lite"/>
    </source>
</evidence>
<sequence>MSARGHVFALLAMAFEILLGVDHLGARAVAEAGRGPGRGLLEICTGAGVIWVTPDGRPAGPGQAGAGHAPCPVCASVAVGALDAPPAGAVWAAPIRAEFPLALAPPAAPRAPWRAAPSPGLIRAPPGAA</sequence>
<dbReference type="AlphaFoldDB" id="A0A1D9MAP2"/>
<dbReference type="KEGG" id="rhp:LPB142_06045"/>
<reference evidence="2 3" key="1">
    <citation type="submission" date="2016-10" db="EMBL/GenBank/DDBJ databases">
        <title>Rhodobacter sp. LPB0142, isolated from sea water.</title>
        <authorList>
            <person name="Kim E."/>
            <person name="Yi H."/>
        </authorList>
    </citation>
    <scope>NUCLEOTIDE SEQUENCE [LARGE SCALE GENOMIC DNA]</scope>
    <source>
        <strain evidence="2 3">LPB0142</strain>
    </source>
</reference>
<dbReference type="STRING" id="1850250.LPB142_06045"/>
<gene>
    <name evidence="2" type="ORF">LPB142_06045</name>
</gene>
<evidence type="ECO:0000313" key="3">
    <source>
        <dbReference type="Proteomes" id="UP000176562"/>
    </source>
</evidence>
<evidence type="ECO:0000313" key="2">
    <source>
        <dbReference type="EMBL" id="AOZ68932.1"/>
    </source>
</evidence>
<evidence type="ECO:0008006" key="4">
    <source>
        <dbReference type="Google" id="ProtNLM"/>
    </source>
</evidence>
<protein>
    <recommendedName>
        <fullName evidence="4">DUF2946 domain-containing protein</fullName>
    </recommendedName>
</protein>
<dbReference type="RefSeq" id="WP_071165820.1">
    <property type="nucleotide sequence ID" value="NZ_CP017781.1"/>
</dbReference>
<dbReference type="Pfam" id="PF11162">
    <property type="entry name" value="DUF2946"/>
    <property type="match status" value="1"/>
</dbReference>
<organism evidence="2 3">
    <name type="scientific">Rhodobacter xanthinilyticus</name>
    <dbReference type="NCBI Taxonomy" id="1850250"/>
    <lineage>
        <taxon>Bacteria</taxon>
        <taxon>Pseudomonadati</taxon>
        <taxon>Pseudomonadota</taxon>
        <taxon>Alphaproteobacteria</taxon>
        <taxon>Rhodobacterales</taxon>
        <taxon>Rhodobacter group</taxon>
        <taxon>Rhodobacter</taxon>
    </lineage>
</organism>
<feature type="compositionally biased region" description="Low complexity" evidence="1">
    <location>
        <begin position="108"/>
        <end position="119"/>
    </location>
</feature>
<proteinExistence type="predicted"/>
<dbReference type="EMBL" id="CP017781">
    <property type="protein sequence ID" value="AOZ68932.1"/>
    <property type="molecule type" value="Genomic_DNA"/>
</dbReference>
<dbReference type="Proteomes" id="UP000176562">
    <property type="component" value="Chromosome"/>
</dbReference>
<name>A0A1D9MAP2_9RHOB</name>
<accession>A0A1D9MAP2</accession>
<feature type="region of interest" description="Disordered" evidence="1">
    <location>
        <begin position="108"/>
        <end position="129"/>
    </location>
</feature>
<keyword evidence="3" id="KW-1185">Reference proteome</keyword>
<dbReference type="InterPro" id="IPR021333">
    <property type="entry name" value="DUF2946"/>
</dbReference>